<dbReference type="InterPro" id="IPR036291">
    <property type="entry name" value="NAD(P)-bd_dom_sf"/>
</dbReference>
<keyword evidence="5" id="KW-1185">Reference proteome</keyword>
<evidence type="ECO:0000256" key="2">
    <source>
        <dbReference type="ARBA" id="ARBA00022857"/>
    </source>
</evidence>
<dbReference type="EMBL" id="JANVFU010000013">
    <property type="protein sequence ID" value="KAJ3740817.1"/>
    <property type="molecule type" value="Genomic_DNA"/>
</dbReference>
<evidence type="ECO:0000313" key="5">
    <source>
        <dbReference type="Proteomes" id="UP001142393"/>
    </source>
</evidence>
<protein>
    <submittedName>
        <fullName evidence="4">Short-chain dehydrogenase</fullName>
    </submittedName>
</protein>
<reference evidence="4 5" key="1">
    <citation type="journal article" date="2023" name="Proc. Natl. Acad. Sci. U.S.A.">
        <title>A global phylogenomic analysis of the shiitake genus Lentinula.</title>
        <authorList>
            <person name="Sierra-Patev S."/>
            <person name="Min B."/>
            <person name="Naranjo-Ortiz M."/>
            <person name="Looney B."/>
            <person name="Konkel Z."/>
            <person name="Slot J.C."/>
            <person name="Sakamoto Y."/>
            <person name="Steenwyk J.L."/>
            <person name="Rokas A."/>
            <person name="Carro J."/>
            <person name="Camarero S."/>
            <person name="Ferreira P."/>
            <person name="Molpeceres G."/>
            <person name="Ruiz-Duenas F.J."/>
            <person name="Serrano A."/>
            <person name="Henrissat B."/>
            <person name="Drula E."/>
            <person name="Hughes K.W."/>
            <person name="Mata J.L."/>
            <person name="Ishikawa N.K."/>
            <person name="Vargas-Isla R."/>
            <person name="Ushijima S."/>
            <person name="Smith C.A."/>
            <person name="Donoghue J."/>
            <person name="Ahrendt S."/>
            <person name="Andreopoulos W."/>
            <person name="He G."/>
            <person name="LaButti K."/>
            <person name="Lipzen A."/>
            <person name="Ng V."/>
            <person name="Riley R."/>
            <person name="Sandor L."/>
            <person name="Barry K."/>
            <person name="Martinez A.T."/>
            <person name="Xiao Y."/>
            <person name="Gibbons J.G."/>
            <person name="Terashima K."/>
            <person name="Grigoriev I.V."/>
            <person name="Hibbett D."/>
        </authorList>
    </citation>
    <scope>NUCLEOTIDE SEQUENCE [LARGE SCALE GENOMIC DNA]</scope>
    <source>
        <strain evidence="4 5">TFB7810</strain>
    </source>
</reference>
<name>A0A9W8TU54_9AGAR</name>
<accession>A0A9W8TU54</accession>
<dbReference type="Proteomes" id="UP001142393">
    <property type="component" value="Unassembled WGS sequence"/>
</dbReference>
<evidence type="ECO:0000313" key="4">
    <source>
        <dbReference type="EMBL" id="KAJ3740817.1"/>
    </source>
</evidence>
<sequence length="375" mass="40233">MEQIIRSPIYDPSISLPDLTGKVALVTGSNSPIGIGWNIANQLALKGAKVYVHGRTLEKARAGIAAILSQLGSNSSNAKVAASRLEPFVVDLGDLKAVRDTAVAFVEREARLDILVHNAVTLAQVPELDEYGIAKSMTINHIAPFLLTLELLPLMKSTAQSHPGVRIVTLSSVAHTFTTSGVRYDSLSSVNDNLGESADVLKRYAYSKLANVLFAKELQRKLDKAGIQAISVSVHPGNVKTDGALKYFGPEAFSKLEGHLEPLQGALAPLFAAAATEVWTERDGGKDKLNWTGAYVMPYGVPSPVDEAEAAKDPKLAKELWETTEKILAENVGISPRMKVFLSGKILFRDGSILSSLCLTNFVSVAAVTSSRRSI</sequence>
<dbReference type="PANTHER" id="PTHR24320:SF282">
    <property type="entry name" value="WW DOMAIN-CONTAINING OXIDOREDUCTASE"/>
    <property type="match status" value="1"/>
</dbReference>
<comment type="similarity">
    <text evidence="1">Belongs to the short-chain dehydrogenases/reductases (SDR) family.</text>
</comment>
<organism evidence="4 5">
    <name type="scientific">Lentinula detonsa</name>
    <dbReference type="NCBI Taxonomy" id="2804962"/>
    <lineage>
        <taxon>Eukaryota</taxon>
        <taxon>Fungi</taxon>
        <taxon>Dikarya</taxon>
        <taxon>Basidiomycota</taxon>
        <taxon>Agaricomycotina</taxon>
        <taxon>Agaricomycetes</taxon>
        <taxon>Agaricomycetidae</taxon>
        <taxon>Agaricales</taxon>
        <taxon>Marasmiineae</taxon>
        <taxon>Omphalotaceae</taxon>
        <taxon>Lentinula</taxon>
    </lineage>
</organism>
<gene>
    <name evidence="4" type="ORF">DFH05DRAFT_1462716</name>
</gene>
<dbReference type="PRINTS" id="PR00081">
    <property type="entry name" value="GDHRDH"/>
</dbReference>
<dbReference type="Pfam" id="PF00106">
    <property type="entry name" value="adh_short"/>
    <property type="match status" value="1"/>
</dbReference>
<proteinExistence type="inferred from homology"/>
<dbReference type="Gene3D" id="3.40.50.720">
    <property type="entry name" value="NAD(P)-binding Rossmann-like Domain"/>
    <property type="match status" value="1"/>
</dbReference>
<dbReference type="InterPro" id="IPR002347">
    <property type="entry name" value="SDR_fam"/>
</dbReference>
<dbReference type="SUPFAM" id="SSF51735">
    <property type="entry name" value="NAD(P)-binding Rossmann-fold domains"/>
    <property type="match status" value="1"/>
</dbReference>
<dbReference type="GO" id="GO:0016491">
    <property type="term" value="F:oxidoreductase activity"/>
    <property type="evidence" value="ECO:0007669"/>
    <property type="project" value="UniProtKB-KW"/>
</dbReference>
<evidence type="ECO:0000256" key="3">
    <source>
        <dbReference type="ARBA" id="ARBA00023002"/>
    </source>
</evidence>
<keyword evidence="3" id="KW-0560">Oxidoreductase</keyword>
<keyword evidence="2" id="KW-0521">NADP</keyword>
<dbReference type="AlphaFoldDB" id="A0A9W8TU54"/>
<evidence type="ECO:0000256" key="1">
    <source>
        <dbReference type="ARBA" id="ARBA00006484"/>
    </source>
</evidence>
<dbReference type="PANTHER" id="PTHR24320">
    <property type="entry name" value="RETINOL DEHYDROGENASE"/>
    <property type="match status" value="1"/>
</dbReference>
<comment type="caution">
    <text evidence="4">The sequence shown here is derived from an EMBL/GenBank/DDBJ whole genome shotgun (WGS) entry which is preliminary data.</text>
</comment>